<dbReference type="Pfam" id="PF01008">
    <property type="entry name" value="IF-2B"/>
    <property type="match status" value="1"/>
</dbReference>
<comment type="similarity">
    <text evidence="6">Belongs to the eIF-2B alpha/beta/delta subunits family. MtnA subfamily.</text>
</comment>
<dbReference type="FunFam" id="3.40.50.10470:FF:000003">
    <property type="entry name" value="Methylthioribose-1-phosphate isomerase"/>
    <property type="match status" value="1"/>
</dbReference>
<dbReference type="InterPro" id="IPR011559">
    <property type="entry name" value="Initiation_fac_2B_a/b/d"/>
</dbReference>
<dbReference type="GO" id="GO:0046523">
    <property type="term" value="F:S-methyl-5-thioribose-1-phosphate isomerase activity"/>
    <property type="evidence" value="ECO:0007669"/>
    <property type="project" value="UniProtKB-UniRule"/>
</dbReference>
<evidence type="ECO:0000256" key="6">
    <source>
        <dbReference type="HAMAP-Rule" id="MF_03119"/>
    </source>
</evidence>
<sequence length="392" mass="41709">MVLQAIRYSRGQLEILDQLKLPHAEEYDHIYSSTDAWHAIKEMRTRGAPAIAIVAALALAVELENMKLSSVAEEVKVFIVEKLNYLVTSRPTAVNLADAARKLKKVVEDATGSEGASGGMVREAYVKAAETMLVDDVSDNENIGKHGADWIVKNTEAGKKGQVSMLTHCNTGSLATAGYGTALGVIRSLHSKRALKHAFCSETRPYNQGSRLTAFELVHDQIPATLITDSMAAALLRLKGPAENIAAVVVGADRVAANGDTANKIGTYSLAIIAKHHGVKFLVAAPRTTIDLGTHSGEDIVIEERSGKEVTLVKGPRHDGVSLDLNVVETVSIAANGIGVWNPAFDITPAKLIDGIITEVGVVEKDSDGVFHLDAVFKIDGPKVKPSTVGGI</sequence>
<dbReference type="NCBIfam" id="TIGR00524">
    <property type="entry name" value="eIF-2B_rel"/>
    <property type="match status" value="1"/>
</dbReference>
<dbReference type="InterPro" id="IPR000649">
    <property type="entry name" value="IF-2B-related"/>
</dbReference>
<dbReference type="GO" id="GO:0005634">
    <property type="term" value="C:nucleus"/>
    <property type="evidence" value="ECO:0007669"/>
    <property type="project" value="UniProtKB-SubCell"/>
</dbReference>
<dbReference type="PANTHER" id="PTHR43475">
    <property type="entry name" value="METHYLTHIORIBOSE-1-PHOSPHATE ISOMERASE"/>
    <property type="match status" value="1"/>
</dbReference>
<name>A0A6A6DG57_9PEZI</name>
<keyword evidence="2 6" id="KW-0028">Amino-acid biosynthesis</keyword>
<evidence type="ECO:0000256" key="5">
    <source>
        <dbReference type="ARBA" id="ARBA00023242"/>
    </source>
</evidence>
<evidence type="ECO:0000256" key="1">
    <source>
        <dbReference type="ARBA" id="ARBA00022490"/>
    </source>
</evidence>
<keyword evidence="4 6" id="KW-0413">Isomerase</keyword>
<dbReference type="NCBIfam" id="TIGR00512">
    <property type="entry name" value="salvage_mtnA"/>
    <property type="match status" value="1"/>
</dbReference>
<evidence type="ECO:0000256" key="4">
    <source>
        <dbReference type="ARBA" id="ARBA00023235"/>
    </source>
</evidence>
<organism evidence="7 8">
    <name type="scientific">Zopfia rhizophila CBS 207.26</name>
    <dbReference type="NCBI Taxonomy" id="1314779"/>
    <lineage>
        <taxon>Eukaryota</taxon>
        <taxon>Fungi</taxon>
        <taxon>Dikarya</taxon>
        <taxon>Ascomycota</taxon>
        <taxon>Pezizomycotina</taxon>
        <taxon>Dothideomycetes</taxon>
        <taxon>Dothideomycetes incertae sedis</taxon>
        <taxon>Zopfiaceae</taxon>
        <taxon>Zopfia</taxon>
    </lineage>
</organism>
<dbReference type="AlphaFoldDB" id="A0A6A6DG57"/>
<dbReference type="InterPro" id="IPR042529">
    <property type="entry name" value="IF_2B-like_C"/>
</dbReference>
<comment type="catalytic activity">
    <reaction evidence="6">
        <text>5-(methylsulfanyl)-alpha-D-ribose 1-phosphate = 5-(methylsulfanyl)-D-ribulose 1-phosphate</text>
        <dbReference type="Rhea" id="RHEA:19989"/>
        <dbReference type="ChEBI" id="CHEBI:58533"/>
        <dbReference type="ChEBI" id="CHEBI:58548"/>
        <dbReference type="EC" id="5.3.1.23"/>
    </reaction>
</comment>
<dbReference type="HAMAP" id="MF_01678">
    <property type="entry name" value="Salvage_MtnA"/>
    <property type="match status" value="1"/>
</dbReference>
<dbReference type="NCBIfam" id="NF004326">
    <property type="entry name" value="PRK05720.1"/>
    <property type="match status" value="1"/>
</dbReference>
<dbReference type="Proteomes" id="UP000800200">
    <property type="component" value="Unassembled WGS sequence"/>
</dbReference>
<feature type="active site" description="Proton donor" evidence="6">
    <location>
        <position position="253"/>
    </location>
</feature>
<reference evidence="7" key="1">
    <citation type="journal article" date="2020" name="Stud. Mycol.">
        <title>101 Dothideomycetes genomes: a test case for predicting lifestyles and emergence of pathogens.</title>
        <authorList>
            <person name="Haridas S."/>
            <person name="Albert R."/>
            <person name="Binder M."/>
            <person name="Bloem J."/>
            <person name="Labutti K."/>
            <person name="Salamov A."/>
            <person name="Andreopoulos B."/>
            <person name="Baker S."/>
            <person name="Barry K."/>
            <person name="Bills G."/>
            <person name="Bluhm B."/>
            <person name="Cannon C."/>
            <person name="Castanera R."/>
            <person name="Culley D."/>
            <person name="Daum C."/>
            <person name="Ezra D."/>
            <person name="Gonzalez J."/>
            <person name="Henrissat B."/>
            <person name="Kuo A."/>
            <person name="Liang C."/>
            <person name="Lipzen A."/>
            <person name="Lutzoni F."/>
            <person name="Magnuson J."/>
            <person name="Mondo S."/>
            <person name="Nolan M."/>
            <person name="Ohm R."/>
            <person name="Pangilinan J."/>
            <person name="Park H.-J."/>
            <person name="Ramirez L."/>
            <person name="Alfaro M."/>
            <person name="Sun H."/>
            <person name="Tritt A."/>
            <person name="Yoshinaga Y."/>
            <person name="Zwiers L.-H."/>
            <person name="Turgeon B."/>
            <person name="Goodwin S."/>
            <person name="Spatafora J."/>
            <person name="Crous P."/>
            <person name="Grigoriev I."/>
        </authorList>
    </citation>
    <scope>NUCLEOTIDE SEQUENCE</scope>
    <source>
        <strain evidence="7">CBS 207.26</strain>
    </source>
</reference>
<dbReference type="UniPathway" id="UPA00904">
    <property type="reaction ID" value="UER00874"/>
</dbReference>
<comment type="pathway">
    <text evidence="6">Amino-acid biosynthesis; L-methionine biosynthesis via salvage pathway; L-methionine from S-methyl-5-thio-alpha-D-ribose 1-phosphate: step 1/6.</text>
</comment>
<accession>A0A6A6DG57</accession>
<keyword evidence="1 6" id="KW-0963">Cytoplasm</keyword>
<protein>
    <recommendedName>
        <fullName evidence="6">Methylthioribose-1-phosphate isomerase</fullName>
        <shortName evidence="6">M1Pi</shortName>
        <shortName evidence="6">MTR-1-P isomerase</shortName>
        <ecNumber evidence="6">5.3.1.23</ecNumber>
    </recommendedName>
    <alternativeName>
        <fullName evidence="6">S-methyl-5-thioribose-1-phosphate isomerase</fullName>
    </alternativeName>
    <alternativeName>
        <fullName evidence="6">Translation initiation factor eIF-2B subunit alpha/beta/delta-like protein</fullName>
    </alternativeName>
</protein>
<keyword evidence="5 6" id="KW-0539">Nucleus</keyword>
<dbReference type="PANTHER" id="PTHR43475:SF1">
    <property type="entry name" value="METHYLTHIORIBOSE-1-PHOSPHATE ISOMERASE"/>
    <property type="match status" value="1"/>
</dbReference>
<dbReference type="OrthoDB" id="2461at2759"/>
<dbReference type="InterPro" id="IPR005251">
    <property type="entry name" value="IF-M1Pi"/>
</dbReference>
<dbReference type="InterPro" id="IPR027363">
    <property type="entry name" value="M1Pi_N"/>
</dbReference>
<comment type="subcellular location">
    <subcellularLocation>
        <location evidence="6">Cytoplasm</location>
    </subcellularLocation>
    <subcellularLocation>
        <location evidence="6">Nucleus</location>
    </subcellularLocation>
</comment>
<dbReference type="GO" id="GO:0019509">
    <property type="term" value="P:L-methionine salvage from methylthioadenosine"/>
    <property type="evidence" value="ECO:0007669"/>
    <property type="project" value="UniProtKB-UniRule"/>
</dbReference>
<evidence type="ECO:0000256" key="2">
    <source>
        <dbReference type="ARBA" id="ARBA00022605"/>
    </source>
</evidence>
<dbReference type="Gene3D" id="3.40.50.10470">
    <property type="entry name" value="Translation initiation factor eif-2b, domain 2"/>
    <property type="match status" value="1"/>
</dbReference>
<dbReference type="GO" id="GO:0005737">
    <property type="term" value="C:cytoplasm"/>
    <property type="evidence" value="ECO:0007669"/>
    <property type="project" value="UniProtKB-SubCell"/>
</dbReference>
<dbReference type="EC" id="5.3.1.23" evidence="6"/>
<dbReference type="SUPFAM" id="SSF100950">
    <property type="entry name" value="NagB/RpiA/CoA transferase-like"/>
    <property type="match status" value="1"/>
</dbReference>
<dbReference type="FunFam" id="1.20.120.420:FF:000002">
    <property type="entry name" value="Methylthioribose-1-phosphate isomerase"/>
    <property type="match status" value="1"/>
</dbReference>
<keyword evidence="8" id="KW-1185">Reference proteome</keyword>
<comment type="function">
    <text evidence="6">Catalyzes the interconversion of methylthioribose-1-phosphate (MTR-1-P) into methylthioribulose-1-phosphate (MTRu-1-P).</text>
</comment>
<feature type="site" description="Transition state stabilizer" evidence="6">
    <location>
        <position position="169"/>
    </location>
</feature>
<evidence type="ECO:0000313" key="7">
    <source>
        <dbReference type="EMBL" id="KAF2178484.1"/>
    </source>
</evidence>
<dbReference type="Gene3D" id="1.20.120.420">
    <property type="entry name" value="translation initiation factor eif-2b, domain 1"/>
    <property type="match status" value="1"/>
</dbReference>
<dbReference type="EMBL" id="ML994674">
    <property type="protein sequence ID" value="KAF2178484.1"/>
    <property type="molecule type" value="Genomic_DNA"/>
</dbReference>
<proteinExistence type="inferred from homology"/>
<keyword evidence="3 6" id="KW-0486">Methionine biosynthesis</keyword>
<gene>
    <name evidence="6" type="primary">MRI1</name>
    <name evidence="7" type="ORF">K469DRAFT_598921</name>
</gene>
<evidence type="ECO:0000313" key="8">
    <source>
        <dbReference type="Proteomes" id="UP000800200"/>
    </source>
</evidence>
<dbReference type="InterPro" id="IPR037171">
    <property type="entry name" value="NagB/RpiA_transferase-like"/>
</dbReference>
<evidence type="ECO:0000256" key="3">
    <source>
        <dbReference type="ARBA" id="ARBA00023167"/>
    </source>
</evidence>